<organism evidence="2 3">
    <name type="scientific">Ralstonia phage GP4</name>
    <dbReference type="NCBI Taxonomy" id="2282904"/>
    <lineage>
        <taxon>Viruses</taxon>
        <taxon>Duplodnaviria</taxon>
        <taxon>Heunggongvirae</taxon>
        <taxon>Uroviricota</taxon>
        <taxon>Caudoviricetes</taxon>
        <taxon>Gervaisevirus</taxon>
        <taxon>Gervaisevirus GP4</taxon>
    </lineage>
</organism>
<evidence type="ECO:0000259" key="1">
    <source>
        <dbReference type="PROSITE" id="PS50943"/>
    </source>
</evidence>
<dbReference type="GO" id="GO:0003677">
    <property type="term" value="F:DNA binding"/>
    <property type="evidence" value="ECO:0007669"/>
    <property type="project" value="InterPro"/>
</dbReference>
<dbReference type="InterPro" id="IPR001387">
    <property type="entry name" value="Cro/C1-type_HTH"/>
</dbReference>
<dbReference type="CDD" id="cd00093">
    <property type="entry name" value="HTH_XRE"/>
    <property type="match status" value="1"/>
</dbReference>
<dbReference type="GeneID" id="65067709"/>
<evidence type="ECO:0000313" key="2">
    <source>
        <dbReference type="EMBL" id="AXG67744.1"/>
    </source>
</evidence>
<dbReference type="Proteomes" id="UP000259464">
    <property type="component" value="Segment"/>
</dbReference>
<dbReference type="Pfam" id="PF01381">
    <property type="entry name" value="HTH_3"/>
    <property type="match status" value="1"/>
</dbReference>
<dbReference type="Gene3D" id="1.10.260.40">
    <property type="entry name" value="lambda repressor-like DNA-binding domains"/>
    <property type="match status" value="1"/>
</dbReference>
<dbReference type="KEGG" id="vg:65067709"/>
<dbReference type="EMBL" id="MH638294">
    <property type="protein sequence ID" value="AXG67744.1"/>
    <property type="molecule type" value="Genomic_DNA"/>
</dbReference>
<dbReference type="InterPro" id="IPR010982">
    <property type="entry name" value="Lambda_DNA-bd_dom_sf"/>
</dbReference>
<dbReference type="SUPFAM" id="SSF47413">
    <property type="entry name" value="lambda repressor-like DNA-binding domains"/>
    <property type="match status" value="1"/>
</dbReference>
<accession>A0A345GTY0</accession>
<dbReference type="PROSITE" id="PS50943">
    <property type="entry name" value="HTH_CROC1"/>
    <property type="match status" value="1"/>
</dbReference>
<evidence type="ECO:0000313" key="3">
    <source>
        <dbReference type="Proteomes" id="UP000259464"/>
    </source>
</evidence>
<protein>
    <submittedName>
        <fullName evidence="2">Transcriptional regulator</fullName>
    </submittedName>
</protein>
<keyword evidence="3" id="KW-1185">Reference proteome</keyword>
<feature type="domain" description="HTH cro/C1-type" evidence="1">
    <location>
        <begin position="3"/>
        <end position="51"/>
    </location>
</feature>
<sequence length="184" mass="20046">MAQRKISLRQLAEKMGLAHSALSITFSGSRRMQLEEAAQLSNIFGVPIHEIIENAGVTARPVSSSRVNVVGALRGDGHVEKISGKHVERTSAPLESPDGTEAIQCRTADTPLSWLDGAVMFFVPSDRVEAEAVGRLCYLQIHGGELVVATMKRGYRDSTYNLSGPRTAESVKVDWATPIRMTRN</sequence>
<reference evidence="2 3" key="1">
    <citation type="submission" date="2018-07" db="EMBL/GenBank/DDBJ databases">
        <title>Complete sequence of phage GP4.</title>
        <authorList>
            <person name="Wang R."/>
            <person name="Tong Y."/>
            <person name="Liu H."/>
        </authorList>
    </citation>
    <scope>NUCLEOTIDE SEQUENCE [LARGE SCALE GENOMIC DNA]</scope>
</reference>
<name>A0A345GTY0_9CAUD</name>
<dbReference type="RefSeq" id="YP_010078781.1">
    <property type="nucleotide sequence ID" value="NC_054964.1"/>
</dbReference>
<proteinExistence type="predicted"/>